<dbReference type="EMBL" id="CP000853">
    <property type="protein sequence ID" value="ABW20334.1"/>
    <property type="molecule type" value="Genomic_DNA"/>
</dbReference>
<dbReference type="Proteomes" id="UP000000269">
    <property type="component" value="Chromosome"/>
</dbReference>
<gene>
    <name evidence="1" type="ordered locus">Clos_2803</name>
</gene>
<keyword evidence="2" id="KW-1185">Reference proteome</keyword>
<accession>A8MKK2</accession>
<organism evidence="1 2">
    <name type="scientific">Alkaliphilus oremlandii (strain OhILAs)</name>
    <name type="common">Clostridium oremlandii (strain OhILAs)</name>
    <dbReference type="NCBI Taxonomy" id="350688"/>
    <lineage>
        <taxon>Bacteria</taxon>
        <taxon>Bacillati</taxon>
        <taxon>Bacillota</taxon>
        <taxon>Clostridia</taxon>
        <taxon>Peptostreptococcales</taxon>
        <taxon>Natronincolaceae</taxon>
        <taxon>Alkaliphilus</taxon>
    </lineage>
</organism>
<dbReference type="Pfam" id="PF10704">
    <property type="entry name" value="DUF2508"/>
    <property type="match status" value="1"/>
</dbReference>
<evidence type="ECO:0000313" key="2">
    <source>
        <dbReference type="Proteomes" id="UP000000269"/>
    </source>
</evidence>
<name>A8MKK2_ALKOO</name>
<dbReference type="KEGG" id="aoe:Clos_2803"/>
<protein>
    <recommendedName>
        <fullName evidence="3">DUF2508 domain-containing protein</fullName>
    </recommendedName>
</protein>
<dbReference type="eggNOG" id="ENOG5033ACZ">
    <property type="taxonomic scope" value="Bacteria"/>
</dbReference>
<proteinExistence type="predicted"/>
<evidence type="ECO:0000313" key="1">
    <source>
        <dbReference type="EMBL" id="ABW20334.1"/>
    </source>
</evidence>
<evidence type="ECO:0008006" key="3">
    <source>
        <dbReference type="Google" id="ProtNLM"/>
    </source>
</evidence>
<dbReference type="STRING" id="350688.Clos_2803"/>
<dbReference type="AlphaFoldDB" id="A8MKK2"/>
<dbReference type="RefSeq" id="WP_012160641.1">
    <property type="nucleotide sequence ID" value="NC_009922.1"/>
</dbReference>
<reference evidence="2" key="1">
    <citation type="submission" date="2007-10" db="EMBL/GenBank/DDBJ databases">
        <title>Complete genome of Alkaliphilus oremlandii OhILAs.</title>
        <authorList>
            <person name="Copeland A."/>
            <person name="Lucas S."/>
            <person name="Lapidus A."/>
            <person name="Barry K."/>
            <person name="Detter J.C."/>
            <person name="Glavina del Rio T."/>
            <person name="Hammon N."/>
            <person name="Israni S."/>
            <person name="Dalin E."/>
            <person name="Tice H."/>
            <person name="Pitluck S."/>
            <person name="Chain P."/>
            <person name="Malfatti S."/>
            <person name="Shin M."/>
            <person name="Vergez L."/>
            <person name="Schmutz J."/>
            <person name="Larimer F."/>
            <person name="Land M."/>
            <person name="Hauser L."/>
            <person name="Kyrpides N."/>
            <person name="Mikhailova N."/>
            <person name="Stolz J.F."/>
            <person name="Dawson A."/>
            <person name="Fisher E."/>
            <person name="Crable B."/>
            <person name="Perera E."/>
            <person name="Lisak J."/>
            <person name="Ranganathan M."/>
            <person name="Basu P."/>
            <person name="Richardson P."/>
        </authorList>
    </citation>
    <scope>NUCLEOTIDE SEQUENCE [LARGE SCALE GENOMIC DNA]</scope>
    <source>
        <strain evidence="2">OhILAs</strain>
    </source>
</reference>
<sequence>MEEKEMVKKKEKSFTSLVSALGNMYNRMNPSSDQEKGNDEELAQCVRQAYEEWQAAENFFHSVSDPDLVDHAIYKLEATKARYVYLLKQAKSNGIRMNMH</sequence>
<dbReference type="InterPro" id="IPR019644">
    <property type="entry name" value="DUF2508"/>
</dbReference>
<dbReference type="HOGENOM" id="CLU_175291_0_0_9"/>